<evidence type="ECO:0000259" key="1">
    <source>
        <dbReference type="SMART" id="SM00382"/>
    </source>
</evidence>
<dbReference type="InterPro" id="IPR050168">
    <property type="entry name" value="AAA_ATPase_domain"/>
</dbReference>
<feature type="domain" description="AAA+ ATPase" evidence="1">
    <location>
        <begin position="297"/>
        <end position="439"/>
    </location>
</feature>
<dbReference type="InterPro" id="IPR003960">
    <property type="entry name" value="ATPase_AAA_CS"/>
</dbReference>
<reference evidence="2" key="1">
    <citation type="submission" date="2020-01" db="EMBL/GenBank/DDBJ databases">
        <title>Development of genomics and gene disruption for Polysphondylium violaceum indicates a role for the polyketide synthase stlB in stalk morphogenesis.</title>
        <authorList>
            <person name="Narita B."/>
            <person name="Kawabe Y."/>
            <person name="Kin K."/>
            <person name="Saito T."/>
            <person name="Gibbs R."/>
            <person name="Kuspa A."/>
            <person name="Muzny D."/>
            <person name="Queller D."/>
            <person name="Richards S."/>
            <person name="Strassman J."/>
            <person name="Sucgang R."/>
            <person name="Worley K."/>
            <person name="Schaap P."/>
        </authorList>
    </citation>
    <scope>NUCLEOTIDE SEQUENCE</scope>
    <source>
        <strain evidence="2">QSvi11</strain>
    </source>
</reference>
<dbReference type="PANTHER" id="PTHR23077">
    <property type="entry name" value="AAA-FAMILY ATPASE"/>
    <property type="match status" value="1"/>
</dbReference>
<dbReference type="Gene3D" id="3.40.50.300">
    <property type="entry name" value="P-loop containing nucleotide triphosphate hydrolases"/>
    <property type="match status" value="2"/>
</dbReference>
<evidence type="ECO:0000313" key="2">
    <source>
        <dbReference type="EMBL" id="KAF2072565.1"/>
    </source>
</evidence>
<evidence type="ECO:0000313" key="3">
    <source>
        <dbReference type="Proteomes" id="UP000695562"/>
    </source>
</evidence>
<dbReference type="FunFam" id="3.40.50.300:FF:001440">
    <property type="entry name" value="ATPase, AAA family protein"/>
    <property type="match status" value="1"/>
</dbReference>
<sequence>MVINNNSSGGSGSGDKLILYPLDSSLIDNNIQIDQQSRYVNENCYISVHLFDKYHLRLGDWVFLEIHSNSSNNNNNNSNQCLISKVWTSRYIQQDQYIQANQSIILFRNNNSFDENIYSNLVSIHKINQYDSKLNEIDIKIIIQDTSDNNDKKNGNHSSLNEYKSLLYKKQFIKELLLYKMVAKGCFVQTNYKDIRIHIVNINNSENSIGIVTTSTKINIIDDNSESGGNNNDNRQQETSSKYLAFKSNLLDIYTINKTQGIQNSIGGMNDKIISLEEMIIYPILFPLVFEKLSISPPKGILLKGPPGTGKTHLVRSFCDSYQIKMFSIDCTKISGVYLGETEENLRNAFQEISDYSVANDNIPAVLFIDEIDTICPQRSKSNQNESRVVGQFLTLLDGMDGRKGNFVVIAATNRPNQIDPAMRRPGRLDREIEIPVPTKEQRLQILSVYAKSLPISSDPPNLLEIVAEETVGYVGANIQFLCRDASLIAFSRVKNSPADQSSATMFIELQDFRESIRHNPASILKGDSLVQVSNITWDDIGGLEDVKQQLKQAIEWPNLYKDSFARLGLSPPKGIILYGPPGCSKTTLVKAIANSSKLSFLSLSGASIFSPYLGDSEAAIREVFKKARQTIPSILFFDEIDAIVSKRNEGENKSTELGLLSTFLNEMDGVEQLNGVIVIGATNRIDMLDPALLRPGRFDKIIEISLPDQDTRLKILQVKTKKIPIANDVDLIKISEITRGYNGADIENLCREASFQCLRRNIENPGQVTMNDFLSILKPQERKQKDNISLF</sequence>
<dbReference type="SUPFAM" id="SSF52540">
    <property type="entry name" value="P-loop containing nucleoside triphosphate hydrolases"/>
    <property type="match status" value="2"/>
</dbReference>
<dbReference type="GO" id="GO:0005829">
    <property type="term" value="C:cytosol"/>
    <property type="evidence" value="ECO:0007669"/>
    <property type="project" value="TreeGrafter"/>
</dbReference>
<dbReference type="GO" id="GO:0097352">
    <property type="term" value="P:autophagosome maturation"/>
    <property type="evidence" value="ECO:0007669"/>
    <property type="project" value="TreeGrafter"/>
</dbReference>
<feature type="domain" description="AAA+ ATPase" evidence="1">
    <location>
        <begin position="572"/>
        <end position="709"/>
    </location>
</feature>
<dbReference type="GO" id="GO:0016887">
    <property type="term" value="F:ATP hydrolysis activity"/>
    <property type="evidence" value="ECO:0007669"/>
    <property type="project" value="InterPro"/>
</dbReference>
<dbReference type="GO" id="GO:0031593">
    <property type="term" value="F:polyubiquitin modification-dependent protein binding"/>
    <property type="evidence" value="ECO:0007669"/>
    <property type="project" value="TreeGrafter"/>
</dbReference>
<dbReference type="PROSITE" id="PS00674">
    <property type="entry name" value="AAA"/>
    <property type="match status" value="1"/>
</dbReference>
<dbReference type="InterPro" id="IPR003593">
    <property type="entry name" value="AAA+_ATPase"/>
</dbReference>
<dbReference type="PANTHER" id="PTHR23077:SF194">
    <property type="entry name" value="ATPASE FAMILY GENE 2 PROTEIN HOMOLOG B"/>
    <property type="match status" value="1"/>
</dbReference>
<dbReference type="GO" id="GO:0030970">
    <property type="term" value="P:retrograde protein transport, ER to cytosol"/>
    <property type="evidence" value="ECO:0007669"/>
    <property type="project" value="TreeGrafter"/>
</dbReference>
<dbReference type="InterPro" id="IPR027417">
    <property type="entry name" value="P-loop_NTPase"/>
</dbReference>
<dbReference type="AlphaFoldDB" id="A0A8J4PR76"/>
<protein>
    <recommendedName>
        <fullName evidence="1">AAA+ ATPase domain-containing protein</fullName>
    </recommendedName>
</protein>
<dbReference type="Pfam" id="PF00004">
    <property type="entry name" value="AAA"/>
    <property type="match status" value="2"/>
</dbReference>
<comment type="caution">
    <text evidence="2">The sequence shown here is derived from an EMBL/GenBank/DDBJ whole genome shotgun (WGS) entry which is preliminary data.</text>
</comment>
<proteinExistence type="predicted"/>
<dbReference type="GO" id="GO:0051228">
    <property type="term" value="P:mitotic spindle disassembly"/>
    <property type="evidence" value="ECO:0007669"/>
    <property type="project" value="TreeGrafter"/>
</dbReference>
<accession>A0A8J4PR76</accession>
<dbReference type="SMART" id="SM00382">
    <property type="entry name" value="AAA"/>
    <property type="match status" value="2"/>
</dbReference>
<dbReference type="InterPro" id="IPR003959">
    <property type="entry name" value="ATPase_AAA_core"/>
</dbReference>
<dbReference type="EMBL" id="AJWJ01000268">
    <property type="protein sequence ID" value="KAF2072565.1"/>
    <property type="molecule type" value="Genomic_DNA"/>
</dbReference>
<organism evidence="2 3">
    <name type="scientific">Polysphondylium violaceum</name>
    <dbReference type="NCBI Taxonomy" id="133409"/>
    <lineage>
        <taxon>Eukaryota</taxon>
        <taxon>Amoebozoa</taxon>
        <taxon>Evosea</taxon>
        <taxon>Eumycetozoa</taxon>
        <taxon>Dictyostelia</taxon>
        <taxon>Dictyosteliales</taxon>
        <taxon>Dictyosteliaceae</taxon>
        <taxon>Polysphondylium</taxon>
    </lineage>
</organism>
<name>A0A8J4PR76_9MYCE</name>
<dbReference type="Proteomes" id="UP000695562">
    <property type="component" value="Unassembled WGS sequence"/>
</dbReference>
<dbReference type="GO" id="GO:0005634">
    <property type="term" value="C:nucleus"/>
    <property type="evidence" value="ECO:0007669"/>
    <property type="project" value="TreeGrafter"/>
</dbReference>
<dbReference type="GO" id="GO:0034098">
    <property type="term" value="C:VCP-NPL4-UFD1 AAA ATPase complex"/>
    <property type="evidence" value="ECO:0007669"/>
    <property type="project" value="TreeGrafter"/>
</dbReference>
<dbReference type="Pfam" id="PF17862">
    <property type="entry name" value="AAA_lid_3"/>
    <property type="match status" value="2"/>
</dbReference>
<dbReference type="InterPro" id="IPR041569">
    <property type="entry name" value="AAA_lid_3"/>
</dbReference>
<dbReference type="Gene3D" id="1.10.8.60">
    <property type="match status" value="2"/>
</dbReference>
<dbReference type="OrthoDB" id="5421at2759"/>
<gene>
    <name evidence="2" type="ORF">CYY_006114</name>
</gene>
<dbReference type="GO" id="GO:0005524">
    <property type="term" value="F:ATP binding"/>
    <property type="evidence" value="ECO:0007669"/>
    <property type="project" value="InterPro"/>
</dbReference>
<keyword evidence="3" id="KW-1185">Reference proteome</keyword>
<dbReference type="FunFam" id="3.40.50.300:FF:003783">
    <property type="entry name" value="Transitional endoplasmic reticulum ATPase TER94-like Protein"/>
    <property type="match status" value="1"/>
</dbReference>